<evidence type="ECO:0008006" key="5">
    <source>
        <dbReference type="Google" id="ProtNLM"/>
    </source>
</evidence>
<dbReference type="Proteomes" id="UP000821866">
    <property type="component" value="Chromosome 4"/>
</dbReference>
<evidence type="ECO:0000256" key="1">
    <source>
        <dbReference type="SAM" id="Coils"/>
    </source>
</evidence>
<evidence type="ECO:0000313" key="3">
    <source>
        <dbReference type="EMBL" id="KAH8028330.1"/>
    </source>
</evidence>
<feature type="region of interest" description="Disordered" evidence="2">
    <location>
        <begin position="90"/>
        <end position="125"/>
    </location>
</feature>
<sequence>MYQTSREEHCRKLDAVWKNVESALQVLSRAKGGQFTGAKTQLRAGYECYNHATARYSAFLEKAKTSEARHELRLRQAIDEDREAIVSEKLREATPQERDKAHETASQFSLLAHSRASSRSRSSGSSTISLAAVQARAQAEAVKARAQLERKEAATRLEKARIEAELEVLKLEEEAAAADAQASALEAAVEQDGRECVHPHPPLDRTLRVSSYITEQAAIRDAELASLRAPVVHPQSQSLEHAEVANNLTDLRDYHQPPAYTPAPNSSSSELASSAPSIGRCSISVWGAISQDCLGPLVRLEGPFTPSRYCDVITGHLIPYALHGPFSDSCYLFQHDRRPVHKERVVQSLLEEHAVCQLEWPPCGADLNSIENVWGILKKRLTTRANGIRTADTLWQAIAREWENLRGRPDIVKSFYESMPTHINKVLENGGHFTFY</sequence>
<dbReference type="AlphaFoldDB" id="A0A9J6E243"/>
<comment type="caution">
    <text evidence="3">The sequence shown here is derived from an EMBL/GenBank/DDBJ whole genome shotgun (WGS) entry which is preliminary data.</text>
</comment>
<name>A0A9J6E243_RHIMP</name>
<feature type="compositionally biased region" description="Low complexity" evidence="2">
    <location>
        <begin position="109"/>
        <end position="125"/>
    </location>
</feature>
<feature type="compositionally biased region" description="Basic and acidic residues" evidence="2">
    <location>
        <begin position="90"/>
        <end position="103"/>
    </location>
</feature>
<gene>
    <name evidence="3" type="ORF">HPB51_016153</name>
</gene>
<evidence type="ECO:0000313" key="4">
    <source>
        <dbReference type="Proteomes" id="UP000821866"/>
    </source>
</evidence>
<feature type="coiled-coil region" evidence="1">
    <location>
        <begin position="132"/>
        <end position="188"/>
    </location>
</feature>
<reference evidence="3" key="1">
    <citation type="journal article" date="2020" name="Cell">
        <title>Large-Scale Comparative Analyses of Tick Genomes Elucidate Their Genetic Diversity and Vector Capacities.</title>
        <authorList>
            <consortium name="Tick Genome and Microbiome Consortium (TIGMIC)"/>
            <person name="Jia N."/>
            <person name="Wang J."/>
            <person name="Shi W."/>
            <person name="Du L."/>
            <person name="Sun Y."/>
            <person name="Zhan W."/>
            <person name="Jiang J.F."/>
            <person name="Wang Q."/>
            <person name="Zhang B."/>
            <person name="Ji P."/>
            <person name="Bell-Sakyi L."/>
            <person name="Cui X.M."/>
            <person name="Yuan T.T."/>
            <person name="Jiang B.G."/>
            <person name="Yang W.F."/>
            <person name="Lam T.T."/>
            <person name="Chang Q.C."/>
            <person name="Ding S.J."/>
            <person name="Wang X.J."/>
            <person name="Zhu J.G."/>
            <person name="Ruan X.D."/>
            <person name="Zhao L."/>
            <person name="Wei J.T."/>
            <person name="Ye R.Z."/>
            <person name="Que T.C."/>
            <person name="Du C.H."/>
            <person name="Zhou Y.H."/>
            <person name="Cheng J.X."/>
            <person name="Dai P.F."/>
            <person name="Guo W.B."/>
            <person name="Han X.H."/>
            <person name="Huang E.J."/>
            <person name="Li L.F."/>
            <person name="Wei W."/>
            <person name="Gao Y.C."/>
            <person name="Liu J.Z."/>
            <person name="Shao H.Z."/>
            <person name="Wang X."/>
            <person name="Wang C.C."/>
            <person name="Yang T.C."/>
            <person name="Huo Q.B."/>
            <person name="Li W."/>
            <person name="Chen H.Y."/>
            <person name="Chen S.E."/>
            <person name="Zhou L.G."/>
            <person name="Ni X.B."/>
            <person name="Tian J.H."/>
            <person name="Sheng Y."/>
            <person name="Liu T."/>
            <person name="Pan Y.S."/>
            <person name="Xia L.Y."/>
            <person name="Li J."/>
            <person name="Zhao F."/>
            <person name="Cao W.C."/>
        </authorList>
    </citation>
    <scope>NUCLEOTIDE SEQUENCE</scope>
    <source>
        <strain evidence="3">Rmic-2018</strain>
    </source>
</reference>
<dbReference type="InterPro" id="IPR036397">
    <property type="entry name" value="RNaseH_sf"/>
</dbReference>
<accession>A0A9J6E243</accession>
<dbReference type="EMBL" id="JABSTU010000006">
    <property type="protein sequence ID" value="KAH8028330.1"/>
    <property type="molecule type" value="Genomic_DNA"/>
</dbReference>
<keyword evidence="1" id="KW-0175">Coiled coil</keyword>
<evidence type="ECO:0000256" key="2">
    <source>
        <dbReference type="SAM" id="MobiDB-lite"/>
    </source>
</evidence>
<dbReference type="GO" id="GO:0003676">
    <property type="term" value="F:nucleic acid binding"/>
    <property type="evidence" value="ECO:0007669"/>
    <property type="project" value="InterPro"/>
</dbReference>
<keyword evidence="4" id="KW-1185">Reference proteome</keyword>
<dbReference type="Gene3D" id="3.30.420.10">
    <property type="entry name" value="Ribonuclease H-like superfamily/Ribonuclease H"/>
    <property type="match status" value="1"/>
</dbReference>
<reference evidence="3" key="2">
    <citation type="submission" date="2021-09" db="EMBL/GenBank/DDBJ databases">
        <authorList>
            <person name="Jia N."/>
            <person name="Wang J."/>
            <person name="Shi W."/>
            <person name="Du L."/>
            <person name="Sun Y."/>
            <person name="Zhan W."/>
            <person name="Jiang J."/>
            <person name="Wang Q."/>
            <person name="Zhang B."/>
            <person name="Ji P."/>
            <person name="Sakyi L.B."/>
            <person name="Cui X."/>
            <person name="Yuan T."/>
            <person name="Jiang B."/>
            <person name="Yang W."/>
            <person name="Lam T.T.-Y."/>
            <person name="Chang Q."/>
            <person name="Ding S."/>
            <person name="Wang X."/>
            <person name="Zhu J."/>
            <person name="Ruan X."/>
            <person name="Zhao L."/>
            <person name="Wei J."/>
            <person name="Que T."/>
            <person name="Du C."/>
            <person name="Cheng J."/>
            <person name="Dai P."/>
            <person name="Han X."/>
            <person name="Huang E."/>
            <person name="Gao Y."/>
            <person name="Liu J."/>
            <person name="Shao H."/>
            <person name="Ye R."/>
            <person name="Li L."/>
            <person name="Wei W."/>
            <person name="Wang X."/>
            <person name="Wang C."/>
            <person name="Huo Q."/>
            <person name="Li W."/>
            <person name="Guo W."/>
            <person name="Chen H."/>
            <person name="Chen S."/>
            <person name="Zhou L."/>
            <person name="Zhou L."/>
            <person name="Ni X."/>
            <person name="Tian J."/>
            <person name="Zhou Y."/>
            <person name="Sheng Y."/>
            <person name="Liu T."/>
            <person name="Pan Y."/>
            <person name="Xia L."/>
            <person name="Li J."/>
            <person name="Zhao F."/>
            <person name="Cao W."/>
        </authorList>
    </citation>
    <scope>NUCLEOTIDE SEQUENCE</scope>
    <source>
        <strain evidence="3">Rmic-2018</strain>
        <tissue evidence="3">Larvae</tissue>
    </source>
</reference>
<protein>
    <recommendedName>
        <fullName evidence="5">Tc1-like transposase DDE domain-containing protein</fullName>
    </recommendedName>
</protein>
<organism evidence="3 4">
    <name type="scientific">Rhipicephalus microplus</name>
    <name type="common">Cattle tick</name>
    <name type="synonym">Boophilus microplus</name>
    <dbReference type="NCBI Taxonomy" id="6941"/>
    <lineage>
        <taxon>Eukaryota</taxon>
        <taxon>Metazoa</taxon>
        <taxon>Ecdysozoa</taxon>
        <taxon>Arthropoda</taxon>
        <taxon>Chelicerata</taxon>
        <taxon>Arachnida</taxon>
        <taxon>Acari</taxon>
        <taxon>Parasitiformes</taxon>
        <taxon>Ixodida</taxon>
        <taxon>Ixodoidea</taxon>
        <taxon>Ixodidae</taxon>
        <taxon>Rhipicephalinae</taxon>
        <taxon>Rhipicephalus</taxon>
        <taxon>Boophilus</taxon>
    </lineage>
</organism>
<proteinExistence type="predicted"/>